<dbReference type="RefSeq" id="WP_379713226.1">
    <property type="nucleotide sequence ID" value="NZ_JBHTBS010000006.1"/>
</dbReference>
<protein>
    <recommendedName>
        <fullName evidence="3">Transposase</fullName>
    </recommendedName>
</protein>
<accession>A0ABW2LA77</accession>
<proteinExistence type="predicted"/>
<evidence type="ECO:0000313" key="1">
    <source>
        <dbReference type="EMBL" id="MFC7338194.1"/>
    </source>
</evidence>
<reference evidence="2" key="1">
    <citation type="journal article" date="2019" name="Int. J. Syst. Evol. Microbiol.">
        <title>The Global Catalogue of Microorganisms (GCM) 10K type strain sequencing project: providing services to taxonomists for standard genome sequencing and annotation.</title>
        <authorList>
            <consortium name="The Broad Institute Genomics Platform"/>
            <consortium name="The Broad Institute Genome Sequencing Center for Infectious Disease"/>
            <person name="Wu L."/>
            <person name="Ma J."/>
        </authorList>
    </citation>
    <scope>NUCLEOTIDE SEQUENCE [LARGE SCALE GENOMIC DNA]</scope>
    <source>
        <strain evidence="2">CGMCC 4.1467</strain>
    </source>
</reference>
<name>A0ABW2LA77_9BACT</name>
<dbReference type="Proteomes" id="UP001596472">
    <property type="component" value="Unassembled WGS sequence"/>
</dbReference>
<sequence>MVRYCEGRLKLVVNRAKSKCTQLKFCEFLSYGVDRKGRLVWTLKALHRFKQRVREDKRSAG</sequence>
<organism evidence="1 2">
    <name type="scientific">Haloferula chungangensis</name>
    <dbReference type="NCBI Taxonomy" id="1048331"/>
    <lineage>
        <taxon>Bacteria</taxon>
        <taxon>Pseudomonadati</taxon>
        <taxon>Verrucomicrobiota</taxon>
        <taxon>Verrucomicrobiia</taxon>
        <taxon>Verrucomicrobiales</taxon>
        <taxon>Verrucomicrobiaceae</taxon>
        <taxon>Haloferula</taxon>
    </lineage>
</organism>
<evidence type="ECO:0000313" key="2">
    <source>
        <dbReference type="Proteomes" id="UP001596472"/>
    </source>
</evidence>
<keyword evidence="2" id="KW-1185">Reference proteome</keyword>
<comment type="caution">
    <text evidence="1">The sequence shown here is derived from an EMBL/GenBank/DDBJ whole genome shotgun (WGS) entry which is preliminary data.</text>
</comment>
<dbReference type="EMBL" id="JBHTBS010000006">
    <property type="protein sequence ID" value="MFC7338194.1"/>
    <property type="molecule type" value="Genomic_DNA"/>
</dbReference>
<evidence type="ECO:0008006" key="3">
    <source>
        <dbReference type="Google" id="ProtNLM"/>
    </source>
</evidence>
<gene>
    <name evidence="1" type="ORF">ACFQY0_13450</name>
</gene>